<accession>A0A919R6N4</accession>
<comment type="similarity">
    <text evidence="1">Belongs to the type-I restriction system S methylase family.</text>
</comment>
<dbReference type="CDD" id="cd16961">
    <property type="entry name" value="RMtype1_S_TRD-CR_like"/>
    <property type="match status" value="1"/>
</dbReference>
<dbReference type="EMBL" id="BOOU01000077">
    <property type="protein sequence ID" value="GII80672.1"/>
    <property type="molecule type" value="Genomic_DNA"/>
</dbReference>
<dbReference type="InterPro" id="IPR044946">
    <property type="entry name" value="Restrct_endonuc_typeI_TRD_sf"/>
</dbReference>
<dbReference type="PANTHER" id="PTHR30408:SF12">
    <property type="entry name" value="TYPE I RESTRICTION ENZYME MJAVIII SPECIFICITY SUBUNIT"/>
    <property type="match status" value="1"/>
</dbReference>
<dbReference type="AlphaFoldDB" id="A0A919R6N4"/>
<evidence type="ECO:0000256" key="3">
    <source>
        <dbReference type="ARBA" id="ARBA00023125"/>
    </source>
</evidence>
<gene>
    <name evidence="5" type="ORF">Sru01_56540</name>
</gene>
<protein>
    <recommendedName>
        <fullName evidence="4">Type I restriction modification DNA specificity domain-containing protein</fullName>
    </recommendedName>
</protein>
<dbReference type="Pfam" id="PF01420">
    <property type="entry name" value="Methylase_S"/>
    <property type="match status" value="1"/>
</dbReference>
<keyword evidence="3" id="KW-0238">DNA-binding</keyword>
<comment type="caution">
    <text evidence="5">The sequence shown here is derived from an EMBL/GenBank/DDBJ whole genome shotgun (WGS) entry which is preliminary data.</text>
</comment>
<dbReference type="GO" id="GO:0003677">
    <property type="term" value="F:DNA binding"/>
    <property type="evidence" value="ECO:0007669"/>
    <property type="project" value="UniProtKB-KW"/>
</dbReference>
<reference evidence="5" key="1">
    <citation type="submission" date="2021-01" db="EMBL/GenBank/DDBJ databases">
        <title>Whole genome shotgun sequence of Sphaerisporangium rufum NBRC 109079.</title>
        <authorList>
            <person name="Komaki H."/>
            <person name="Tamura T."/>
        </authorList>
    </citation>
    <scope>NUCLEOTIDE SEQUENCE</scope>
    <source>
        <strain evidence="5">NBRC 109079</strain>
    </source>
</reference>
<dbReference type="InterPro" id="IPR000055">
    <property type="entry name" value="Restrct_endonuc_typeI_TRD"/>
</dbReference>
<evidence type="ECO:0000313" key="5">
    <source>
        <dbReference type="EMBL" id="GII80672.1"/>
    </source>
</evidence>
<dbReference type="InterPro" id="IPR052021">
    <property type="entry name" value="Type-I_RS_S_subunit"/>
</dbReference>
<keyword evidence="6" id="KW-1185">Reference proteome</keyword>
<dbReference type="Proteomes" id="UP000655287">
    <property type="component" value="Unassembled WGS sequence"/>
</dbReference>
<evidence type="ECO:0000259" key="4">
    <source>
        <dbReference type="Pfam" id="PF01420"/>
    </source>
</evidence>
<evidence type="ECO:0000256" key="1">
    <source>
        <dbReference type="ARBA" id="ARBA00010923"/>
    </source>
</evidence>
<dbReference type="PANTHER" id="PTHR30408">
    <property type="entry name" value="TYPE-1 RESTRICTION ENZYME ECOKI SPECIFICITY PROTEIN"/>
    <property type="match status" value="1"/>
</dbReference>
<sequence>METVIGPVPDGWRQLRLGDVADIQPGPANVKSELLPVGDKGVPVVTPSEVNWFSLDRRAARSVSAGTAGRLTRYRIRAGDLICVRTGDLGRAALAGPENEGWILGTSCMRLRLADSVNAGYALRYLHHPKVRDWIRVNARYSAIPSVSAQVLRDLPFVMAPPGVQSSVADILGALERRIAAHRDLIRSSERLHEWLLPRLVSGEFLDEDSGTRPG</sequence>
<dbReference type="SUPFAM" id="SSF116734">
    <property type="entry name" value="DNA methylase specificity domain"/>
    <property type="match status" value="1"/>
</dbReference>
<evidence type="ECO:0000256" key="2">
    <source>
        <dbReference type="ARBA" id="ARBA00022747"/>
    </source>
</evidence>
<evidence type="ECO:0000313" key="6">
    <source>
        <dbReference type="Proteomes" id="UP000655287"/>
    </source>
</evidence>
<keyword evidence="2" id="KW-0680">Restriction system</keyword>
<dbReference type="RefSeq" id="WP_203991764.1">
    <property type="nucleotide sequence ID" value="NZ_BOOU01000077.1"/>
</dbReference>
<dbReference type="Gene3D" id="3.90.220.20">
    <property type="entry name" value="DNA methylase specificity domains"/>
    <property type="match status" value="1"/>
</dbReference>
<feature type="domain" description="Type I restriction modification DNA specificity" evidence="4">
    <location>
        <begin position="9"/>
        <end position="184"/>
    </location>
</feature>
<proteinExistence type="inferred from homology"/>
<name>A0A919R6N4_9ACTN</name>
<dbReference type="GO" id="GO:0009307">
    <property type="term" value="P:DNA restriction-modification system"/>
    <property type="evidence" value="ECO:0007669"/>
    <property type="project" value="UniProtKB-KW"/>
</dbReference>
<organism evidence="5 6">
    <name type="scientific">Sphaerisporangium rufum</name>
    <dbReference type="NCBI Taxonomy" id="1381558"/>
    <lineage>
        <taxon>Bacteria</taxon>
        <taxon>Bacillati</taxon>
        <taxon>Actinomycetota</taxon>
        <taxon>Actinomycetes</taxon>
        <taxon>Streptosporangiales</taxon>
        <taxon>Streptosporangiaceae</taxon>
        <taxon>Sphaerisporangium</taxon>
    </lineage>
</organism>